<accession>A0AAU9NFX7</accession>
<gene>
    <name evidence="2" type="ORF">LVIROSA_LOCUS23027</name>
</gene>
<dbReference type="AlphaFoldDB" id="A0AAU9NFX7"/>
<organism evidence="2 3">
    <name type="scientific">Lactuca virosa</name>
    <dbReference type="NCBI Taxonomy" id="75947"/>
    <lineage>
        <taxon>Eukaryota</taxon>
        <taxon>Viridiplantae</taxon>
        <taxon>Streptophyta</taxon>
        <taxon>Embryophyta</taxon>
        <taxon>Tracheophyta</taxon>
        <taxon>Spermatophyta</taxon>
        <taxon>Magnoliopsida</taxon>
        <taxon>eudicotyledons</taxon>
        <taxon>Gunneridae</taxon>
        <taxon>Pentapetalae</taxon>
        <taxon>asterids</taxon>
        <taxon>campanulids</taxon>
        <taxon>Asterales</taxon>
        <taxon>Asteraceae</taxon>
        <taxon>Cichorioideae</taxon>
        <taxon>Cichorieae</taxon>
        <taxon>Lactucinae</taxon>
        <taxon>Lactuca</taxon>
    </lineage>
</organism>
<proteinExistence type="predicted"/>
<comment type="caution">
    <text evidence="2">The sequence shown here is derived from an EMBL/GenBank/DDBJ whole genome shotgun (WGS) entry which is preliminary data.</text>
</comment>
<name>A0AAU9NFX7_9ASTR</name>
<evidence type="ECO:0000313" key="2">
    <source>
        <dbReference type="EMBL" id="CAH1436665.1"/>
    </source>
</evidence>
<dbReference type="EMBL" id="CAKMRJ010004445">
    <property type="protein sequence ID" value="CAH1436665.1"/>
    <property type="molecule type" value="Genomic_DNA"/>
</dbReference>
<evidence type="ECO:0000313" key="3">
    <source>
        <dbReference type="Proteomes" id="UP001157418"/>
    </source>
</evidence>
<reference evidence="2 3" key="1">
    <citation type="submission" date="2022-01" db="EMBL/GenBank/DDBJ databases">
        <authorList>
            <person name="Xiong W."/>
            <person name="Schranz E."/>
        </authorList>
    </citation>
    <scope>NUCLEOTIDE SEQUENCE [LARGE SCALE GENOMIC DNA]</scope>
</reference>
<evidence type="ECO:0000256" key="1">
    <source>
        <dbReference type="SAM" id="MobiDB-lite"/>
    </source>
</evidence>
<keyword evidence="3" id="KW-1185">Reference proteome</keyword>
<feature type="region of interest" description="Disordered" evidence="1">
    <location>
        <begin position="93"/>
        <end position="114"/>
    </location>
</feature>
<dbReference type="Proteomes" id="UP001157418">
    <property type="component" value="Unassembled WGS sequence"/>
</dbReference>
<protein>
    <submittedName>
        <fullName evidence="2">Uncharacterized protein</fullName>
    </submittedName>
</protein>
<sequence length="165" mass="18505">MFELGFEVMRSDAGKWVPLLVQWAVARKQMGQIGKQAVGRKAPDGKEKWNATRSGSICSNRYIENSEGVLVCEEDIDENERLLVEQPVGGWLKKAGKGSTKAPNGKDKGNPTRSGCTCCDKLNEEDIDIDNERLLVDQQIAWDLWKNTHEVSKNKEKTKIVNSDK</sequence>